<evidence type="ECO:0000313" key="2">
    <source>
        <dbReference type="Proteomes" id="UP001295444"/>
    </source>
</evidence>
<reference evidence="1" key="1">
    <citation type="submission" date="2022-03" db="EMBL/GenBank/DDBJ databases">
        <authorList>
            <person name="Alioto T."/>
            <person name="Alioto T."/>
            <person name="Gomez Garrido J."/>
        </authorList>
    </citation>
    <scope>NUCLEOTIDE SEQUENCE</scope>
</reference>
<accession>A0AAD1WAR3</accession>
<proteinExistence type="predicted"/>
<feature type="non-terminal residue" evidence="1">
    <location>
        <position position="117"/>
    </location>
</feature>
<gene>
    <name evidence="1" type="ORF">PECUL_23A042379</name>
</gene>
<organism evidence="1 2">
    <name type="scientific">Pelobates cultripes</name>
    <name type="common">Western spadefoot toad</name>
    <dbReference type="NCBI Taxonomy" id="61616"/>
    <lineage>
        <taxon>Eukaryota</taxon>
        <taxon>Metazoa</taxon>
        <taxon>Chordata</taxon>
        <taxon>Craniata</taxon>
        <taxon>Vertebrata</taxon>
        <taxon>Euteleostomi</taxon>
        <taxon>Amphibia</taxon>
        <taxon>Batrachia</taxon>
        <taxon>Anura</taxon>
        <taxon>Pelobatoidea</taxon>
        <taxon>Pelobatidae</taxon>
        <taxon>Pelobates</taxon>
    </lineage>
</organism>
<dbReference type="EMBL" id="OW240916">
    <property type="protein sequence ID" value="CAH2296140.1"/>
    <property type="molecule type" value="Genomic_DNA"/>
</dbReference>
<dbReference type="AlphaFoldDB" id="A0AAD1WAR3"/>
<protein>
    <submittedName>
        <fullName evidence="1">Uncharacterized protein</fullName>
    </submittedName>
</protein>
<sequence>MDSGTPLYREEQENSMACCCFWQMVLGQCGRWFGVKILVTFSPGGKKVAMTGTCMSAIPRVLDSAWTVHDWHCFRKMAAALLLAAQGLSPIHEQLHDHTASILARLNNIFCNFWEKL</sequence>
<keyword evidence="2" id="KW-1185">Reference proteome</keyword>
<evidence type="ECO:0000313" key="1">
    <source>
        <dbReference type="EMBL" id="CAH2296140.1"/>
    </source>
</evidence>
<name>A0AAD1WAR3_PELCU</name>
<dbReference type="Proteomes" id="UP001295444">
    <property type="component" value="Chromosome 05"/>
</dbReference>